<comment type="caution">
    <text evidence="5">The sequence shown here is derived from an EMBL/GenBank/DDBJ whole genome shotgun (WGS) entry which is preliminary data.</text>
</comment>
<dbReference type="InterPro" id="IPR036291">
    <property type="entry name" value="NAD(P)-bd_dom_sf"/>
</dbReference>
<reference evidence="5 6" key="1">
    <citation type="journal article" date="2015" name="Genome Announc.">
        <title>Expanding the biotechnology potential of lactobacilli through comparative genomics of 213 strains and associated genera.</title>
        <authorList>
            <person name="Sun Z."/>
            <person name="Harris H.M."/>
            <person name="McCann A."/>
            <person name="Guo C."/>
            <person name="Argimon S."/>
            <person name="Zhang W."/>
            <person name="Yang X."/>
            <person name="Jeffery I.B."/>
            <person name="Cooney J.C."/>
            <person name="Kagawa T.F."/>
            <person name="Liu W."/>
            <person name="Song Y."/>
            <person name="Salvetti E."/>
            <person name="Wrobel A."/>
            <person name="Rasinkangas P."/>
            <person name="Parkhill J."/>
            <person name="Rea M.C."/>
            <person name="O'Sullivan O."/>
            <person name="Ritari J."/>
            <person name="Douillard F.P."/>
            <person name="Paul Ross R."/>
            <person name="Yang R."/>
            <person name="Briner A.E."/>
            <person name="Felis G.E."/>
            <person name="de Vos W.M."/>
            <person name="Barrangou R."/>
            <person name="Klaenhammer T.R."/>
            <person name="Caufield P.W."/>
            <person name="Cui Y."/>
            <person name="Zhang H."/>
            <person name="O'Toole P.W."/>
        </authorList>
    </citation>
    <scope>NUCLEOTIDE SEQUENCE [LARGE SCALE GENOMIC DNA]</scope>
    <source>
        <strain evidence="5 6">DSM 22697</strain>
    </source>
</reference>
<comment type="similarity">
    <text evidence="1">Belongs to the Gfo/Idh/MocA family.</text>
</comment>
<evidence type="ECO:0000313" key="6">
    <source>
        <dbReference type="Proteomes" id="UP000050865"/>
    </source>
</evidence>
<organism evidence="5 6">
    <name type="scientific">Lacticaseibacillus camelliae DSM 22697 = JCM 13995</name>
    <dbReference type="NCBI Taxonomy" id="1423730"/>
    <lineage>
        <taxon>Bacteria</taxon>
        <taxon>Bacillati</taxon>
        <taxon>Bacillota</taxon>
        <taxon>Bacilli</taxon>
        <taxon>Lactobacillales</taxon>
        <taxon>Lactobacillaceae</taxon>
        <taxon>Lacticaseibacillus</taxon>
    </lineage>
</organism>
<dbReference type="SUPFAM" id="SSF55347">
    <property type="entry name" value="Glyceraldehyde-3-phosphate dehydrogenase-like, C-terminal domain"/>
    <property type="match status" value="1"/>
</dbReference>
<dbReference type="PATRIC" id="fig|1423730.4.peg.534"/>
<evidence type="ECO:0000259" key="4">
    <source>
        <dbReference type="Pfam" id="PF22725"/>
    </source>
</evidence>
<dbReference type="OrthoDB" id="9815825at2"/>
<name>A0A0R2ER13_9LACO</name>
<dbReference type="EMBL" id="AYZJ01000084">
    <property type="protein sequence ID" value="KRN18745.1"/>
    <property type="molecule type" value="Genomic_DNA"/>
</dbReference>
<evidence type="ECO:0000313" key="5">
    <source>
        <dbReference type="EMBL" id="KRN18745.1"/>
    </source>
</evidence>
<feature type="domain" description="GFO/IDH/MocA-like oxidoreductase" evidence="4">
    <location>
        <begin position="144"/>
        <end position="261"/>
    </location>
</feature>
<dbReference type="InterPro" id="IPR055170">
    <property type="entry name" value="GFO_IDH_MocA-like_dom"/>
</dbReference>
<dbReference type="AlphaFoldDB" id="A0A0R2ER13"/>
<dbReference type="InterPro" id="IPR050984">
    <property type="entry name" value="Gfo/Idh/MocA_domain"/>
</dbReference>
<evidence type="ECO:0000259" key="3">
    <source>
        <dbReference type="Pfam" id="PF01408"/>
    </source>
</evidence>
<dbReference type="Pfam" id="PF22725">
    <property type="entry name" value="GFO_IDH_MocA_C3"/>
    <property type="match status" value="1"/>
</dbReference>
<dbReference type="Pfam" id="PF01408">
    <property type="entry name" value="GFO_IDH_MocA"/>
    <property type="match status" value="1"/>
</dbReference>
<dbReference type="PANTHER" id="PTHR22604">
    <property type="entry name" value="OXIDOREDUCTASES"/>
    <property type="match status" value="1"/>
</dbReference>
<evidence type="ECO:0000256" key="1">
    <source>
        <dbReference type="ARBA" id="ARBA00010928"/>
    </source>
</evidence>
<dbReference type="GO" id="GO:0000166">
    <property type="term" value="F:nucleotide binding"/>
    <property type="evidence" value="ECO:0007669"/>
    <property type="project" value="InterPro"/>
</dbReference>
<dbReference type="PANTHER" id="PTHR22604:SF105">
    <property type="entry name" value="TRANS-1,2-DIHYDROBENZENE-1,2-DIOL DEHYDROGENASE"/>
    <property type="match status" value="1"/>
</dbReference>
<dbReference type="SUPFAM" id="SSF51735">
    <property type="entry name" value="NAD(P)-binding Rossmann-fold domains"/>
    <property type="match status" value="1"/>
</dbReference>
<dbReference type="GO" id="GO:0016491">
    <property type="term" value="F:oxidoreductase activity"/>
    <property type="evidence" value="ECO:0007669"/>
    <property type="project" value="UniProtKB-KW"/>
</dbReference>
<protein>
    <submittedName>
        <fullName evidence="5">Oxidoreductase</fullName>
    </submittedName>
</protein>
<feature type="domain" description="Gfo/Idh/MocA-like oxidoreductase N-terminal" evidence="3">
    <location>
        <begin position="19"/>
        <end position="133"/>
    </location>
</feature>
<proteinExistence type="inferred from homology"/>
<keyword evidence="2" id="KW-0560">Oxidoreductase</keyword>
<sequence>MNMAVDTLIVNGNQEVEQMKWGIMGLGKIARDFAAQINETRPVYGVASRDPARTAQFAAAFQVEHQYASYQEMAADPHIDCIYIATVNSQHLKDIRLCLEAGKNVLCEKAIWRNYAETKAMYDLARQKHLILAEAMTIYHMPLYRQLRQLIEAGQIGQLKMIQANIGSVMAADPKNRFFDPALGGGAMQDIGTYALSFIRFFSGDTLGQPQYTMKKAPTGVDEMWSIALATDKGVLANANMAFRANLPQRALITGDGGYIEVPNFLRADSATLVGADGTPRVIQVGQTAQAMAYEVADFEQAVQTPATGLAFSQETLDVIKLIDQLMTAAQV</sequence>
<evidence type="ECO:0000256" key="2">
    <source>
        <dbReference type="ARBA" id="ARBA00023002"/>
    </source>
</evidence>
<dbReference type="InterPro" id="IPR000683">
    <property type="entry name" value="Gfo/Idh/MocA-like_OxRdtase_N"/>
</dbReference>
<dbReference type="Gene3D" id="3.40.50.720">
    <property type="entry name" value="NAD(P)-binding Rossmann-like Domain"/>
    <property type="match status" value="1"/>
</dbReference>
<keyword evidence="6" id="KW-1185">Reference proteome</keyword>
<dbReference type="STRING" id="1423730.FC75_GL000514"/>
<dbReference type="Gene3D" id="3.30.360.10">
    <property type="entry name" value="Dihydrodipicolinate Reductase, domain 2"/>
    <property type="match status" value="1"/>
</dbReference>
<gene>
    <name evidence="5" type="ORF">FC75_GL000514</name>
</gene>
<accession>A0A0R2ER13</accession>
<dbReference type="Proteomes" id="UP000050865">
    <property type="component" value="Unassembled WGS sequence"/>
</dbReference>